<dbReference type="SUPFAM" id="SSF55031">
    <property type="entry name" value="Bacterial exopeptidase dimerisation domain"/>
    <property type="match status" value="1"/>
</dbReference>
<dbReference type="GO" id="GO:0046872">
    <property type="term" value="F:metal ion binding"/>
    <property type="evidence" value="ECO:0007669"/>
    <property type="project" value="UniProtKB-UniRule"/>
</dbReference>
<sequence>MSIINQQRLLDEFLQLVGIDSETGDEREICDHLQQKLTALGFTVEEDDTTAVTGHGAGNLIATLEGNLPDAPVIYFTCHMDTVAPGKGVKARVEGEYVVTDGTTVLGADDKAGLAALLEGVRVVKEQGGKHGTIQFILTVGEESGLLGSKALDPAKVKADFGFAIDSNGPVGDIITSAPSQVRLDVKIEGKPAHAGVNPEEGISAIQVASRAISKMPLGRIDHETTANIGKFQGGSASNVVPQWVEILAEARSRDEKKLDVQAAKMKSGFEQAAAELGAQAEVTVTKMYPAYKYEESDLVVQKAMAAVKRVGREPRLLASGGGSDANVIAGHGIPTVNLAIGYEEIHTTNERMPLTELYKAGELVVALIEESNQTATKR</sequence>
<dbReference type="GO" id="GO:0008237">
    <property type="term" value="F:metallopeptidase activity"/>
    <property type="evidence" value="ECO:0007669"/>
    <property type="project" value="UniProtKB-KW"/>
</dbReference>
<evidence type="ECO:0000256" key="7">
    <source>
        <dbReference type="PIRNR" id="PIRNR001123"/>
    </source>
</evidence>
<dbReference type="Pfam" id="PF07687">
    <property type="entry name" value="M20_dimer"/>
    <property type="match status" value="1"/>
</dbReference>
<evidence type="ECO:0000256" key="4">
    <source>
        <dbReference type="ARBA" id="ARBA00022801"/>
    </source>
</evidence>
<gene>
    <name evidence="11" type="ORF">C8J48_1170</name>
</gene>
<evidence type="ECO:0000256" key="1">
    <source>
        <dbReference type="ARBA" id="ARBA00001947"/>
    </source>
</evidence>
<reference evidence="11 12" key="1">
    <citation type="submission" date="2018-04" db="EMBL/GenBank/DDBJ databases">
        <title>Genomic Encyclopedia of Archaeal and Bacterial Type Strains, Phase II (KMG-II): from individual species to whole genera.</title>
        <authorList>
            <person name="Goeker M."/>
        </authorList>
    </citation>
    <scope>NUCLEOTIDE SEQUENCE [LARGE SCALE GENOMIC DNA]</scope>
    <source>
        <strain evidence="11 12">DSM 45169</strain>
    </source>
</reference>
<evidence type="ECO:0000256" key="9">
    <source>
        <dbReference type="PIRSR" id="PIRSR001123-2"/>
    </source>
</evidence>
<dbReference type="Pfam" id="PF01546">
    <property type="entry name" value="Peptidase_M20"/>
    <property type="match status" value="1"/>
</dbReference>
<keyword evidence="5" id="KW-0862">Zinc</keyword>
<feature type="binding site" evidence="9">
    <location>
        <position position="166"/>
    </location>
    <ligand>
        <name>Zn(2+)</name>
        <dbReference type="ChEBI" id="CHEBI:29105"/>
        <label>1</label>
    </ligand>
</feature>
<keyword evidence="12" id="KW-1185">Reference proteome</keyword>
<proteinExistence type="inferred from homology"/>
<dbReference type="InterPro" id="IPR001261">
    <property type="entry name" value="ArgE/DapE_CS"/>
</dbReference>
<dbReference type="PANTHER" id="PTHR42994:SF2">
    <property type="entry name" value="PEPTIDASE"/>
    <property type="match status" value="1"/>
</dbReference>
<dbReference type="InterPro" id="IPR008007">
    <property type="entry name" value="Peptidase_M42"/>
</dbReference>
<feature type="binding site" evidence="9">
    <location>
        <position position="109"/>
    </location>
    <ligand>
        <name>Zn(2+)</name>
        <dbReference type="ChEBI" id="CHEBI:29105"/>
        <label>2</label>
    </ligand>
</feature>
<feature type="binding site" evidence="9">
    <location>
        <position position="143"/>
    </location>
    <ligand>
        <name>Zn(2+)</name>
        <dbReference type="ChEBI" id="CHEBI:29105"/>
        <label>2</label>
    </ligand>
</feature>
<comment type="similarity">
    <text evidence="7">Belongs to the peptidase M42 family.</text>
</comment>
<comment type="cofactor">
    <cofactor evidence="9">
        <name>a divalent metal cation</name>
        <dbReference type="ChEBI" id="CHEBI:60240"/>
    </cofactor>
    <text evidence="9">Binds 2 divalent metal cations per subunit.</text>
</comment>
<evidence type="ECO:0000256" key="6">
    <source>
        <dbReference type="ARBA" id="ARBA00023049"/>
    </source>
</evidence>
<evidence type="ECO:0000313" key="12">
    <source>
        <dbReference type="Proteomes" id="UP000241639"/>
    </source>
</evidence>
<evidence type="ECO:0000256" key="8">
    <source>
        <dbReference type="PIRSR" id="PIRSR001123-1"/>
    </source>
</evidence>
<dbReference type="PIRSF" id="PIRSF001123">
    <property type="entry name" value="PepA_GA"/>
    <property type="match status" value="1"/>
</dbReference>
<dbReference type="Proteomes" id="UP000241639">
    <property type="component" value="Unassembled WGS sequence"/>
</dbReference>
<dbReference type="GO" id="GO:0006508">
    <property type="term" value="P:proteolysis"/>
    <property type="evidence" value="ECO:0007669"/>
    <property type="project" value="UniProtKB-KW"/>
</dbReference>
<dbReference type="InterPro" id="IPR011650">
    <property type="entry name" value="Peptidase_M20_dimer"/>
</dbReference>
<organism evidence="11 12">
    <name type="scientific">Desmospora activa DSM 45169</name>
    <dbReference type="NCBI Taxonomy" id="1121389"/>
    <lineage>
        <taxon>Bacteria</taxon>
        <taxon>Bacillati</taxon>
        <taxon>Bacillota</taxon>
        <taxon>Bacilli</taxon>
        <taxon>Bacillales</taxon>
        <taxon>Thermoactinomycetaceae</taxon>
        <taxon>Desmospora</taxon>
    </lineage>
</organism>
<dbReference type="AlphaFoldDB" id="A0A2T4Z9P1"/>
<feature type="active site" description="Proton acceptor" evidence="8">
    <location>
        <position position="142"/>
    </location>
</feature>
<feature type="domain" description="Peptidase M20 dimerisation" evidence="10">
    <location>
        <begin position="184"/>
        <end position="274"/>
    </location>
</feature>
<feature type="binding site" evidence="9">
    <location>
        <position position="109"/>
    </location>
    <ligand>
        <name>Zn(2+)</name>
        <dbReference type="ChEBI" id="CHEBI:29105"/>
        <label>1</label>
    </ligand>
</feature>
<dbReference type="NCBIfam" id="TIGR01883">
    <property type="entry name" value="PepT-like"/>
    <property type="match status" value="1"/>
</dbReference>
<dbReference type="PANTHER" id="PTHR42994">
    <property type="entry name" value="PEPTIDASE T"/>
    <property type="match status" value="1"/>
</dbReference>
<dbReference type="EMBL" id="PZZP01000001">
    <property type="protein sequence ID" value="PTM58585.1"/>
    <property type="molecule type" value="Genomic_DNA"/>
</dbReference>
<accession>A0A2T4Z9P1</accession>
<keyword evidence="6" id="KW-0482">Metalloprotease</keyword>
<keyword evidence="2" id="KW-0645">Protease</keyword>
<name>A0A2T4Z9P1_9BACL</name>
<keyword evidence="4" id="KW-0378">Hydrolase</keyword>
<evidence type="ECO:0000256" key="2">
    <source>
        <dbReference type="ARBA" id="ARBA00022670"/>
    </source>
</evidence>
<evidence type="ECO:0000256" key="3">
    <source>
        <dbReference type="ARBA" id="ARBA00022723"/>
    </source>
</evidence>
<dbReference type="InterPro" id="IPR010162">
    <property type="entry name" value="PepT-like"/>
</dbReference>
<dbReference type="SUPFAM" id="SSF53187">
    <property type="entry name" value="Zn-dependent exopeptidases"/>
    <property type="match status" value="1"/>
</dbReference>
<dbReference type="InterPro" id="IPR036264">
    <property type="entry name" value="Bact_exopeptidase_dim_dom"/>
</dbReference>
<comment type="caution">
    <text evidence="11">The sequence shown here is derived from an EMBL/GenBank/DDBJ whole genome shotgun (WGS) entry which is preliminary data.</text>
</comment>
<dbReference type="PROSITE" id="PS00759">
    <property type="entry name" value="ARGE_DAPE_CPG2_2"/>
    <property type="match status" value="1"/>
</dbReference>
<evidence type="ECO:0000259" key="10">
    <source>
        <dbReference type="Pfam" id="PF07687"/>
    </source>
</evidence>
<keyword evidence="11" id="KW-0031">Aminopeptidase</keyword>
<protein>
    <submittedName>
        <fullName evidence="11">Tripeptide aminopeptidase</fullName>
    </submittedName>
</protein>
<keyword evidence="3 9" id="KW-0479">Metal-binding</keyword>
<dbReference type="InterPro" id="IPR002933">
    <property type="entry name" value="Peptidase_M20"/>
</dbReference>
<comment type="cofactor">
    <cofactor evidence="1">
        <name>Zn(2+)</name>
        <dbReference type="ChEBI" id="CHEBI:29105"/>
    </cofactor>
</comment>
<dbReference type="Gene3D" id="3.30.70.360">
    <property type="match status" value="1"/>
</dbReference>
<dbReference type="GO" id="GO:0004177">
    <property type="term" value="F:aminopeptidase activity"/>
    <property type="evidence" value="ECO:0007669"/>
    <property type="project" value="UniProtKB-UniRule"/>
</dbReference>
<evidence type="ECO:0000313" key="11">
    <source>
        <dbReference type="EMBL" id="PTM58585.1"/>
    </source>
</evidence>
<evidence type="ECO:0000256" key="5">
    <source>
        <dbReference type="ARBA" id="ARBA00022833"/>
    </source>
</evidence>
<dbReference type="Gene3D" id="3.40.630.10">
    <property type="entry name" value="Zn peptidases"/>
    <property type="match status" value="1"/>
</dbReference>